<feature type="binding site" evidence="6">
    <location>
        <position position="66"/>
    </location>
    <ligand>
        <name>molybdate</name>
        <dbReference type="ChEBI" id="CHEBI:36264"/>
    </ligand>
</feature>
<comment type="caution">
    <text evidence="8">The sequence shown here is derived from an EMBL/GenBank/DDBJ whole genome shotgun (WGS) entry which is preliminary data.</text>
</comment>
<evidence type="ECO:0000256" key="7">
    <source>
        <dbReference type="SAM" id="SignalP"/>
    </source>
</evidence>
<reference evidence="8 9" key="1">
    <citation type="submission" date="2016-10" db="EMBL/GenBank/DDBJ databases">
        <title>Updated version of Genome Assembly of Janthinobacterium lividum ERGS5:01.</title>
        <authorList>
            <person name="Kumar R."/>
            <person name="Acharya V."/>
            <person name="Singh D."/>
        </authorList>
    </citation>
    <scope>NUCLEOTIDE SEQUENCE [LARGE SCALE GENOMIC DNA]</scope>
    <source>
        <strain evidence="8 9">ERGS5:01</strain>
    </source>
</reference>
<evidence type="ECO:0000313" key="9">
    <source>
        <dbReference type="Proteomes" id="UP000092634"/>
    </source>
</evidence>
<dbReference type="FunFam" id="3.40.190.10:FF:000035">
    <property type="entry name" value="Molybdate ABC transporter substrate-binding protein"/>
    <property type="match status" value="1"/>
</dbReference>
<dbReference type="NCBIfam" id="TIGR01256">
    <property type="entry name" value="modA"/>
    <property type="match status" value="1"/>
</dbReference>
<accession>A0A1E8PRJ5</accession>
<evidence type="ECO:0000313" key="8">
    <source>
        <dbReference type="EMBL" id="OFJ48851.1"/>
    </source>
</evidence>
<dbReference type="SUPFAM" id="SSF53850">
    <property type="entry name" value="Periplasmic binding protein-like II"/>
    <property type="match status" value="1"/>
</dbReference>
<organism evidence="8 9">
    <name type="scientific">Janthinobacterium lividum</name>
    <dbReference type="NCBI Taxonomy" id="29581"/>
    <lineage>
        <taxon>Bacteria</taxon>
        <taxon>Pseudomonadati</taxon>
        <taxon>Pseudomonadota</taxon>
        <taxon>Betaproteobacteria</taxon>
        <taxon>Burkholderiales</taxon>
        <taxon>Oxalobacteraceae</taxon>
        <taxon>Janthinobacterium</taxon>
    </lineage>
</organism>
<comment type="subunit">
    <text evidence="5">The complex is composed of two ATP-binding proteins (ModC), two transmembrane proteins (ModB) and a solute-binding protein (ModA).</text>
</comment>
<evidence type="ECO:0000256" key="2">
    <source>
        <dbReference type="ARBA" id="ARBA00022505"/>
    </source>
</evidence>
<keyword evidence="3 6" id="KW-0479">Metal-binding</keyword>
<dbReference type="EMBL" id="MAQB02000001">
    <property type="protein sequence ID" value="OFJ48851.1"/>
    <property type="molecule type" value="Genomic_DNA"/>
</dbReference>
<feature type="binding site" evidence="6">
    <location>
        <position position="175"/>
    </location>
    <ligand>
        <name>molybdate</name>
        <dbReference type="ChEBI" id="CHEBI:36264"/>
    </ligand>
</feature>
<dbReference type="GO" id="GO:0030973">
    <property type="term" value="F:molybdate ion binding"/>
    <property type="evidence" value="ECO:0007669"/>
    <property type="project" value="UniProtKB-ARBA"/>
</dbReference>
<dbReference type="Pfam" id="PF13531">
    <property type="entry name" value="SBP_bac_11"/>
    <property type="match status" value="1"/>
</dbReference>
<gene>
    <name evidence="8" type="ORF">BA896_007980</name>
</gene>
<evidence type="ECO:0000256" key="4">
    <source>
        <dbReference type="ARBA" id="ARBA00022729"/>
    </source>
</evidence>
<dbReference type="PROSITE" id="PS51257">
    <property type="entry name" value="PROKAR_LIPOPROTEIN"/>
    <property type="match status" value="1"/>
</dbReference>
<dbReference type="GO" id="GO:0046872">
    <property type="term" value="F:metal ion binding"/>
    <property type="evidence" value="ECO:0007669"/>
    <property type="project" value="UniProtKB-KW"/>
</dbReference>
<evidence type="ECO:0000256" key="5">
    <source>
        <dbReference type="ARBA" id="ARBA00062515"/>
    </source>
</evidence>
<evidence type="ECO:0000256" key="1">
    <source>
        <dbReference type="ARBA" id="ARBA00009175"/>
    </source>
</evidence>
<evidence type="ECO:0000256" key="3">
    <source>
        <dbReference type="ARBA" id="ARBA00022723"/>
    </source>
</evidence>
<keyword evidence="4 7" id="KW-0732">Signal</keyword>
<dbReference type="InterPro" id="IPR005950">
    <property type="entry name" value="ModA"/>
</dbReference>
<dbReference type="GO" id="GO:0015689">
    <property type="term" value="P:molybdate ion transport"/>
    <property type="evidence" value="ECO:0007669"/>
    <property type="project" value="InterPro"/>
</dbReference>
<proteinExistence type="inferred from homology"/>
<dbReference type="InterPro" id="IPR050682">
    <property type="entry name" value="ModA/WtpA"/>
</dbReference>
<sequence>MRLTCFARLLGTALLAPVLATAASSACAGEVLVSAASSLTNAFKDVAHSYEAQYPGSKVSLNFAASGVLLQQIVKGAPVDVFASADQETMDAAQKQGLVLAAERQDFVSNSLVLIVPHDSKLGINSLNDLTRKGVTRVAIANPASVPVGRYAESALKKAHLWEAVQPKAIGTQNVRQSLDYVARGEVDAGFVYATDAAIMQDKVKVVLDVPLASPVLYPIASIKGSSNAIEAKRFVNYLQTAPAQAILARYGFKKP</sequence>
<protein>
    <submittedName>
        <fullName evidence="8">Molybdate ABC transporter substrate-binding protein</fullName>
    </submittedName>
</protein>
<feature type="binding site" evidence="6">
    <location>
        <position position="193"/>
    </location>
    <ligand>
        <name>molybdate</name>
        <dbReference type="ChEBI" id="CHEBI:36264"/>
    </ligand>
</feature>
<dbReference type="PANTHER" id="PTHR30632">
    <property type="entry name" value="MOLYBDATE-BINDING PERIPLASMIC PROTEIN"/>
    <property type="match status" value="1"/>
</dbReference>
<dbReference type="PANTHER" id="PTHR30632:SF0">
    <property type="entry name" value="SULFATE-BINDING PROTEIN"/>
    <property type="match status" value="1"/>
</dbReference>
<feature type="signal peptide" evidence="7">
    <location>
        <begin position="1"/>
        <end position="28"/>
    </location>
</feature>
<dbReference type="AlphaFoldDB" id="A0A1E8PRJ5"/>
<dbReference type="PIRSF" id="PIRSF004846">
    <property type="entry name" value="ModA"/>
    <property type="match status" value="1"/>
</dbReference>
<dbReference type="Proteomes" id="UP000092634">
    <property type="component" value="Unassembled WGS sequence"/>
</dbReference>
<dbReference type="GO" id="GO:1901359">
    <property type="term" value="F:tungstate binding"/>
    <property type="evidence" value="ECO:0007669"/>
    <property type="project" value="UniProtKB-ARBA"/>
</dbReference>
<feature type="binding site" evidence="6">
    <location>
        <position position="38"/>
    </location>
    <ligand>
        <name>molybdate</name>
        <dbReference type="ChEBI" id="CHEBI:36264"/>
    </ligand>
</feature>
<comment type="similarity">
    <text evidence="1">Belongs to the bacterial solute-binding protein ModA family.</text>
</comment>
<feature type="chain" id="PRO_5009214808" evidence="7">
    <location>
        <begin position="29"/>
        <end position="256"/>
    </location>
</feature>
<evidence type="ECO:0000256" key="6">
    <source>
        <dbReference type="PIRSR" id="PIRSR004846-1"/>
    </source>
</evidence>
<name>A0A1E8PRJ5_9BURK</name>
<dbReference type="Gene3D" id="3.40.190.10">
    <property type="entry name" value="Periplasmic binding protein-like II"/>
    <property type="match status" value="2"/>
</dbReference>
<keyword evidence="2 6" id="KW-0500">Molybdenum</keyword>